<gene>
    <name evidence="2" type="ORF">WQQ_37870</name>
</gene>
<feature type="domain" description="N-acetyltransferase" evidence="1">
    <location>
        <begin position="1"/>
        <end position="154"/>
    </location>
</feature>
<protein>
    <submittedName>
        <fullName evidence="2">GCN5-related N-acetyltransferase</fullName>
    </submittedName>
</protein>
<dbReference type="Pfam" id="PF13673">
    <property type="entry name" value="Acetyltransf_10"/>
    <property type="match status" value="1"/>
</dbReference>
<evidence type="ECO:0000259" key="1">
    <source>
        <dbReference type="PROSITE" id="PS51186"/>
    </source>
</evidence>
<dbReference type="Proteomes" id="UP000003704">
    <property type="component" value="Unassembled WGS sequence"/>
</dbReference>
<accession>I7ZAA3</accession>
<dbReference type="PANTHER" id="PTHR43451:SF1">
    <property type="entry name" value="ACETYLTRANSFERASE"/>
    <property type="match status" value="1"/>
</dbReference>
<dbReference type="OrthoDB" id="5355033at2"/>
<dbReference type="STRING" id="1172194.WQQ_37870"/>
<dbReference type="EMBL" id="AKGD01000003">
    <property type="protein sequence ID" value="EIT68592.1"/>
    <property type="molecule type" value="Genomic_DNA"/>
</dbReference>
<organism evidence="2 3">
    <name type="scientific">Hydrocarboniphaga effusa AP103</name>
    <dbReference type="NCBI Taxonomy" id="1172194"/>
    <lineage>
        <taxon>Bacteria</taxon>
        <taxon>Pseudomonadati</taxon>
        <taxon>Pseudomonadota</taxon>
        <taxon>Gammaproteobacteria</taxon>
        <taxon>Nevskiales</taxon>
        <taxon>Nevskiaceae</taxon>
        <taxon>Hydrocarboniphaga</taxon>
    </lineage>
</organism>
<dbReference type="Gene3D" id="3.40.630.30">
    <property type="match status" value="1"/>
</dbReference>
<dbReference type="SUPFAM" id="SSF55729">
    <property type="entry name" value="Acyl-CoA N-acyltransferases (Nat)"/>
    <property type="match status" value="1"/>
</dbReference>
<dbReference type="RefSeq" id="WP_007186722.1">
    <property type="nucleotide sequence ID" value="NZ_AKGD01000003.1"/>
</dbReference>
<keyword evidence="2" id="KW-0808">Transferase</keyword>
<dbReference type="InterPro" id="IPR016181">
    <property type="entry name" value="Acyl_CoA_acyltransferase"/>
</dbReference>
<reference evidence="2 3" key="1">
    <citation type="journal article" date="2012" name="J. Bacteriol.">
        <title>Genome Sequence of n-Alkane-Degrading Hydrocarboniphaga effusa Strain AP103T (ATCC BAA-332T).</title>
        <authorList>
            <person name="Chang H.K."/>
            <person name="Zylstra G.J."/>
            <person name="Chae J.C."/>
        </authorList>
    </citation>
    <scope>NUCLEOTIDE SEQUENCE [LARGE SCALE GENOMIC DNA]</scope>
    <source>
        <strain evidence="2 3">AP103</strain>
    </source>
</reference>
<dbReference type="AlphaFoldDB" id="I7ZAA3"/>
<dbReference type="GO" id="GO:0016747">
    <property type="term" value="F:acyltransferase activity, transferring groups other than amino-acyl groups"/>
    <property type="evidence" value="ECO:0007669"/>
    <property type="project" value="InterPro"/>
</dbReference>
<sequence>MQIRLSQADDVENIVQLFGDSIHGLARQHYDEAQRAAWAPRSPDLAEWTQRLSTLTTLVAEDAGQLAGFLSFEDDGHVDLLYVAPHAARRGVASALYREAEHRLIALGAKRLYTEASLVAAPFFTRQGFHVVEEQRVERRGLVFRRYAMHKPLAPNPQGG</sequence>
<keyword evidence="3" id="KW-1185">Reference proteome</keyword>
<comment type="caution">
    <text evidence="2">The sequence shown here is derived from an EMBL/GenBank/DDBJ whole genome shotgun (WGS) entry which is preliminary data.</text>
</comment>
<evidence type="ECO:0000313" key="2">
    <source>
        <dbReference type="EMBL" id="EIT68592.1"/>
    </source>
</evidence>
<dbReference type="PANTHER" id="PTHR43451">
    <property type="entry name" value="ACETYLTRANSFERASE (GNAT) FAMILY PROTEIN"/>
    <property type="match status" value="1"/>
</dbReference>
<name>I7ZAA3_9GAMM</name>
<dbReference type="InterPro" id="IPR052564">
    <property type="entry name" value="N-acetyltrans/Recomb-assoc"/>
</dbReference>
<proteinExistence type="predicted"/>
<evidence type="ECO:0000313" key="3">
    <source>
        <dbReference type="Proteomes" id="UP000003704"/>
    </source>
</evidence>
<dbReference type="InterPro" id="IPR000182">
    <property type="entry name" value="GNAT_dom"/>
</dbReference>
<dbReference type="PROSITE" id="PS51186">
    <property type="entry name" value="GNAT"/>
    <property type="match status" value="1"/>
</dbReference>
<dbReference type="CDD" id="cd04301">
    <property type="entry name" value="NAT_SF"/>
    <property type="match status" value="1"/>
</dbReference>